<feature type="disulfide bond" evidence="4">
    <location>
        <begin position="35"/>
        <end position="80"/>
    </location>
</feature>
<organism evidence="8 9">
    <name type="scientific">Papaver atlanticum</name>
    <dbReference type="NCBI Taxonomy" id="357466"/>
    <lineage>
        <taxon>Eukaryota</taxon>
        <taxon>Viridiplantae</taxon>
        <taxon>Streptophyta</taxon>
        <taxon>Embryophyta</taxon>
        <taxon>Tracheophyta</taxon>
        <taxon>Spermatophyta</taxon>
        <taxon>Magnoliopsida</taxon>
        <taxon>Ranunculales</taxon>
        <taxon>Papaveraceae</taxon>
        <taxon>Papaveroideae</taxon>
        <taxon>Papaver</taxon>
    </lineage>
</organism>
<dbReference type="CDD" id="cd00023">
    <property type="entry name" value="BBI"/>
    <property type="match status" value="1"/>
</dbReference>
<feature type="disulfide bond" evidence="4">
    <location>
        <begin position="32"/>
        <end position="47"/>
    </location>
</feature>
<feature type="site" description="Reactive bond for trypsin" evidence="3">
    <location>
        <begin position="39"/>
        <end position="40"/>
    </location>
</feature>
<feature type="chain" id="PRO_5042286262" description="Bowman-Birk serine protease inhibitors family domain-containing protein" evidence="6">
    <location>
        <begin position="27"/>
        <end position="84"/>
    </location>
</feature>
<dbReference type="InterPro" id="IPR035995">
    <property type="entry name" value="Bowman-Birk_prot_inh"/>
</dbReference>
<dbReference type="InterPro" id="IPR000877">
    <property type="entry name" value="Prot_inh_BBI"/>
</dbReference>
<dbReference type="SUPFAM" id="SSF57247">
    <property type="entry name" value="Bowman-Birk inhibitor, BBI"/>
    <property type="match status" value="1"/>
</dbReference>
<feature type="disulfide bond" evidence="4">
    <location>
        <begin position="58"/>
        <end position="73"/>
    </location>
</feature>
<comment type="similarity">
    <text evidence="5">Belongs to the Bowman-Birk serine protease inhibitor family.</text>
</comment>
<dbReference type="Pfam" id="PF00228">
    <property type="entry name" value="Bowman-Birk_leg"/>
    <property type="match status" value="2"/>
</dbReference>
<evidence type="ECO:0000256" key="6">
    <source>
        <dbReference type="SAM" id="SignalP"/>
    </source>
</evidence>
<dbReference type="GO" id="GO:0004867">
    <property type="term" value="F:serine-type endopeptidase inhibitor activity"/>
    <property type="evidence" value="ECO:0007669"/>
    <property type="project" value="UniProtKB-KW"/>
</dbReference>
<keyword evidence="1 5" id="KW-0646">Protease inhibitor</keyword>
<dbReference type="AlphaFoldDB" id="A0AAD4XXN5"/>
<evidence type="ECO:0000256" key="1">
    <source>
        <dbReference type="ARBA" id="ARBA00022690"/>
    </source>
</evidence>
<feature type="domain" description="Bowman-Birk serine protease inhibitors family" evidence="7">
    <location>
        <begin position="31"/>
        <end position="84"/>
    </location>
</feature>
<sequence>MAEKMVVSKSTVVLAVLMMLAIVATADHKACCDGCGCTKSIPPQCRCADVKDHCHSKCKSCLCTKSLPPQCRCADVNNFCYPKC</sequence>
<accession>A0AAD4XXN5</accession>
<comment type="caution">
    <text evidence="8">The sequence shown here is derived from an EMBL/GenBank/DDBJ whole genome shotgun (WGS) entry which is preliminary data.</text>
</comment>
<proteinExistence type="inferred from homology"/>
<feature type="signal peptide" evidence="6">
    <location>
        <begin position="1"/>
        <end position="26"/>
    </location>
</feature>
<evidence type="ECO:0000256" key="3">
    <source>
        <dbReference type="PIRSR" id="PIRSR600877-50"/>
    </source>
</evidence>
<gene>
    <name evidence="8" type="ORF">MKW98_006302</name>
</gene>
<evidence type="ECO:0000259" key="7">
    <source>
        <dbReference type="SMART" id="SM00269"/>
    </source>
</evidence>
<feature type="disulfide bond" evidence="4">
    <location>
        <begin position="63"/>
        <end position="71"/>
    </location>
</feature>
<feature type="disulfide bond" evidence="4">
    <location>
        <begin position="37"/>
        <end position="45"/>
    </location>
</feature>
<evidence type="ECO:0000256" key="5">
    <source>
        <dbReference type="RuleBase" id="RU003856"/>
    </source>
</evidence>
<dbReference type="Gene3D" id="2.10.69.10">
    <property type="entry name" value="Cysteine Protease (Bromelain) Inhibitor, subunit H"/>
    <property type="match status" value="1"/>
</dbReference>
<feature type="site" description="Reactive bond for trypsin" evidence="3">
    <location>
        <begin position="65"/>
        <end position="66"/>
    </location>
</feature>
<name>A0AAD4XXN5_9MAGN</name>
<keyword evidence="2 4" id="KW-1015">Disulfide bond</keyword>
<dbReference type="EMBL" id="JAJJMB010001716">
    <property type="protein sequence ID" value="KAI3955942.1"/>
    <property type="molecule type" value="Genomic_DNA"/>
</dbReference>
<keyword evidence="6" id="KW-0732">Signal</keyword>
<keyword evidence="5" id="KW-0722">Serine protease inhibitor</keyword>
<feature type="disulfide bond" evidence="4">
    <location>
        <begin position="54"/>
        <end position="61"/>
    </location>
</feature>
<dbReference type="GO" id="GO:0005576">
    <property type="term" value="C:extracellular region"/>
    <property type="evidence" value="ECO:0007669"/>
    <property type="project" value="InterPro"/>
</dbReference>
<evidence type="ECO:0000313" key="9">
    <source>
        <dbReference type="Proteomes" id="UP001202328"/>
    </source>
</evidence>
<evidence type="ECO:0000313" key="8">
    <source>
        <dbReference type="EMBL" id="KAI3955942.1"/>
    </source>
</evidence>
<evidence type="ECO:0000256" key="4">
    <source>
        <dbReference type="PIRSR" id="PIRSR600877-51"/>
    </source>
</evidence>
<keyword evidence="9" id="KW-1185">Reference proteome</keyword>
<reference evidence="8" key="1">
    <citation type="submission" date="2022-04" db="EMBL/GenBank/DDBJ databases">
        <title>A functionally conserved STORR gene fusion in Papaver species that diverged 16.8 million years ago.</title>
        <authorList>
            <person name="Catania T."/>
        </authorList>
    </citation>
    <scope>NUCLEOTIDE SEQUENCE</scope>
    <source>
        <strain evidence="8">S-188037</strain>
    </source>
</reference>
<protein>
    <recommendedName>
        <fullName evidence="7">Bowman-Birk serine protease inhibitors family domain-containing protein</fullName>
    </recommendedName>
</protein>
<dbReference type="SMART" id="SM00269">
    <property type="entry name" value="BowB"/>
    <property type="match status" value="1"/>
</dbReference>
<dbReference type="Proteomes" id="UP001202328">
    <property type="component" value="Unassembled WGS sequence"/>
</dbReference>
<feature type="disulfide bond" evidence="4">
    <location>
        <begin position="31"/>
        <end position="84"/>
    </location>
</feature>
<evidence type="ECO:0000256" key="2">
    <source>
        <dbReference type="ARBA" id="ARBA00023157"/>
    </source>
</evidence>